<dbReference type="OrthoDB" id="5959615at2759"/>
<evidence type="ECO:0008006" key="4">
    <source>
        <dbReference type="Google" id="ProtNLM"/>
    </source>
</evidence>
<feature type="region of interest" description="Disordered" evidence="1">
    <location>
        <begin position="796"/>
        <end position="827"/>
    </location>
</feature>
<gene>
    <name evidence="2" type="ORF">LSTR_LSTR006653</name>
</gene>
<dbReference type="PANTHER" id="PTHR21219">
    <property type="entry name" value="FI19613P1"/>
    <property type="match status" value="1"/>
</dbReference>
<organism evidence="2 3">
    <name type="scientific">Laodelphax striatellus</name>
    <name type="common">Small brown planthopper</name>
    <name type="synonym">Delphax striatella</name>
    <dbReference type="NCBI Taxonomy" id="195883"/>
    <lineage>
        <taxon>Eukaryota</taxon>
        <taxon>Metazoa</taxon>
        <taxon>Ecdysozoa</taxon>
        <taxon>Arthropoda</taxon>
        <taxon>Hexapoda</taxon>
        <taxon>Insecta</taxon>
        <taxon>Pterygota</taxon>
        <taxon>Neoptera</taxon>
        <taxon>Paraneoptera</taxon>
        <taxon>Hemiptera</taxon>
        <taxon>Auchenorrhyncha</taxon>
        <taxon>Fulgoroidea</taxon>
        <taxon>Delphacidae</taxon>
        <taxon>Criomorphinae</taxon>
        <taxon>Laodelphax</taxon>
    </lineage>
</organism>
<feature type="region of interest" description="Disordered" evidence="1">
    <location>
        <begin position="63"/>
        <end position="102"/>
    </location>
</feature>
<dbReference type="PANTHER" id="PTHR21219:SF4">
    <property type="entry name" value="PID DOMAIN-CONTAINING PROTEIN"/>
    <property type="match status" value="1"/>
</dbReference>
<feature type="region of interest" description="Disordered" evidence="1">
    <location>
        <begin position="1"/>
        <end position="27"/>
    </location>
</feature>
<reference evidence="2 3" key="1">
    <citation type="journal article" date="2017" name="Gigascience">
        <title>Genome sequence of the small brown planthopper, Laodelphax striatellus.</title>
        <authorList>
            <person name="Zhu J."/>
            <person name="Jiang F."/>
            <person name="Wang X."/>
            <person name="Yang P."/>
            <person name="Bao Y."/>
            <person name="Zhao W."/>
            <person name="Wang W."/>
            <person name="Lu H."/>
            <person name="Wang Q."/>
            <person name="Cui N."/>
            <person name="Li J."/>
            <person name="Chen X."/>
            <person name="Luo L."/>
            <person name="Yu J."/>
            <person name="Kang L."/>
            <person name="Cui F."/>
        </authorList>
    </citation>
    <scope>NUCLEOTIDE SEQUENCE [LARGE SCALE GENOMIC DNA]</scope>
    <source>
        <strain evidence="2">Lst14</strain>
    </source>
</reference>
<sequence length="1076" mass="122862">MFQPNSSAYTQLEQHKDPLEVDSSSRKSTGFHLTNVLELDTDDEGSLIKREYKLRIDSMFDETRSNITGSGTDNLAGPLSSSETSRANSNILNQSSKHAERKKVKNIVQARIEKMFTDVSSSELEEDIGHAGKNSLRYQVDYIGSLPLNNKVTSLEGLQEPLKNLYFNYRKTKYPGSSFKSILEISDHGLKVHNFDEKHGEVIEELNPFPKIAVWASMKFVYRPSREGKMGYKYAFLPIVIDPANSERSGLFQELNHEDFPYAIERTYDDHSPLFVVVMKKTDYYTSNSLQCHGFVCATCEDAIVLAANLYKALVAAMNYNQLNAAKKKKKIKCRYGLGVVRSVGSSSVGDEHEFLFAKERKILKSKAKSIVPKTDSEQSDGRRQFKLGEDEQLQVENYLSNKNDSVDKDAEEINNLKTGLIKTDTIEDVDYIKTIETTYCDHSSNPTKKNLTNDGVDTGDVFTRVVIPRSGSFLNVSVPVSSRYNRPMKNYGKGSQLQPRKNSIHSPLGFKELFNEFHIQEGLNNIDEILSTIINVNGMSFNSLKPIYKEFIFKFAVTLTKDELYQRSKSIMQKQKRKKRKIMQKTYKTSRKLKRFFHAPWSKLRPRKYRNKKSFINTVSSFFENFKQRPQTFKAKKKLKKHNISMTSASDSFLGLNKMRNPNLIYNPTNTTYSQTPFYLWNSMQHSKLKSPDAGQYIHDPILSFNSLSLASRSDHQPNSLGYFSCSDNSESCVYNSSQRCYCSMKNQIHNGNIHGNKMTPVSSCSCDTDSCLESEKCYCNQLKKPSMIEQLKQQGFAASESSLSRPGSPVLGPSRKRDNRRSKHVKSCVKSSKSLEFFQMEDKPKMINSRSSEDYDMFQRMYSSEDQWLSRQQFNRVQKRINNKRLIRNDSISTPNLQNILRNVPLFKYNNDLDDSLHIMSEDFCSRKSVSRDSFADDSDFVQEHNDMDECCDVSVSRSRFFAHENRSQNKILVVSARDQKGQIKQVFTPMGYGSHSRLSNIGRSDQDSDIMSVKKSAEIAALFSGVKIDKRHSNLSSSDNRISSLNASESLLWRSGSLCIKNSNLENSLGYFP</sequence>
<feature type="compositionally biased region" description="Polar residues" evidence="1">
    <location>
        <begin position="1"/>
        <end position="12"/>
    </location>
</feature>
<dbReference type="Proteomes" id="UP000291343">
    <property type="component" value="Unassembled WGS sequence"/>
</dbReference>
<evidence type="ECO:0000256" key="1">
    <source>
        <dbReference type="SAM" id="MobiDB-lite"/>
    </source>
</evidence>
<dbReference type="AlphaFoldDB" id="A0A482X997"/>
<dbReference type="InParanoid" id="A0A482X997"/>
<proteinExistence type="predicted"/>
<feature type="compositionally biased region" description="Polar residues" evidence="1">
    <location>
        <begin position="65"/>
        <end position="96"/>
    </location>
</feature>
<dbReference type="EMBL" id="QKKF02015641">
    <property type="protein sequence ID" value="RZF42060.1"/>
    <property type="molecule type" value="Genomic_DNA"/>
</dbReference>
<name>A0A482X997_LAOST</name>
<feature type="compositionally biased region" description="Basic and acidic residues" evidence="1">
    <location>
        <begin position="13"/>
        <end position="25"/>
    </location>
</feature>
<protein>
    <recommendedName>
        <fullName evidence="4">PID domain-containing protein</fullName>
    </recommendedName>
</protein>
<evidence type="ECO:0000313" key="2">
    <source>
        <dbReference type="EMBL" id="RZF42060.1"/>
    </source>
</evidence>
<keyword evidence="3" id="KW-1185">Reference proteome</keyword>
<accession>A0A482X997</accession>
<evidence type="ECO:0000313" key="3">
    <source>
        <dbReference type="Proteomes" id="UP000291343"/>
    </source>
</evidence>
<comment type="caution">
    <text evidence="2">The sequence shown here is derived from an EMBL/GenBank/DDBJ whole genome shotgun (WGS) entry which is preliminary data.</text>
</comment>